<dbReference type="Proteomes" id="UP000031521">
    <property type="component" value="Chromosome"/>
</dbReference>
<dbReference type="InterPro" id="IPR036388">
    <property type="entry name" value="WH-like_DNA-bd_sf"/>
</dbReference>
<dbReference type="AlphaFoldDB" id="A0A0B5E8J0"/>
<dbReference type="Pfam" id="PF00392">
    <property type="entry name" value="GntR"/>
    <property type="match status" value="1"/>
</dbReference>
<evidence type="ECO:0000256" key="5">
    <source>
        <dbReference type="ARBA" id="ARBA00023163"/>
    </source>
</evidence>
<dbReference type="InterPro" id="IPR051446">
    <property type="entry name" value="HTH_trans_reg/aminotransferase"/>
</dbReference>
<dbReference type="GO" id="GO:0003700">
    <property type="term" value="F:DNA-binding transcription factor activity"/>
    <property type="evidence" value="ECO:0007669"/>
    <property type="project" value="InterPro"/>
</dbReference>
<dbReference type="Gene3D" id="1.10.10.10">
    <property type="entry name" value="Winged helix-like DNA-binding domain superfamily/Winged helix DNA-binding domain"/>
    <property type="match status" value="1"/>
</dbReference>
<dbReference type="OrthoDB" id="9028214at2"/>
<dbReference type="RefSeq" id="WP_052453434.1">
    <property type="nucleotide sequence ID" value="NZ_CP004393.1"/>
</dbReference>
<evidence type="ECO:0000259" key="6">
    <source>
        <dbReference type="PROSITE" id="PS50949"/>
    </source>
</evidence>
<dbReference type="PANTHER" id="PTHR46577:SF1">
    <property type="entry name" value="HTH-TYPE TRANSCRIPTIONAL REGULATORY PROTEIN GABR"/>
    <property type="match status" value="1"/>
</dbReference>
<evidence type="ECO:0000256" key="3">
    <source>
        <dbReference type="ARBA" id="ARBA00023015"/>
    </source>
</evidence>
<gene>
    <name evidence="7" type="ORF">P73_3917</name>
</gene>
<dbReference type="KEGG" id="cid:P73_3917"/>
<dbReference type="SUPFAM" id="SSF46785">
    <property type="entry name" value="Winged helix' DNA-binding domain"/>
    <property type="match status" value="1"/>
</dbReference>
<protein>
    <submittedName>
        <fullName evidence="7">GntR family transcriptional regulator</fullName>
    </submittedName>
</protein>
<reference evidence="7 8" key="1">
    <citation type="journal article" date="2014" name="Int. J. Syst. Evol. Microbiol.">
        <title>Celeribacter indicus sp. nov., a polycyclic aromatic hydrocarbon-degrading bacterium from deep-sea sediment and reclassification of Huaishuia halophila as Celeribacter halophilus comb. nov.</title>
        <authorList>
            <person name="Lai Q."/>
            <person name="Cao J."/>
            <person name="Yuan J."/>
            <person name="Li F."/>
            <person name="Shao Z."/>
        </authorList>
    </citation>
    <scope>NUCLEOTIDE SEQUENCE [LARGE SCALE GENOMIC DNA]</scope>
    <source>
        <strain evidence="7">P73</strain>
    </source>
</reference>
<keyword evidence="3" id="KW-0805">Transcription regulation</keyword>
<dbReference type="SUPFAM" id="SSF53383">
    <property type="entry name" value="PLP-dependent transferases"/>
    <property type="match status" value="1"/>
</dbReference>
<dbReference type="InterPro" id="IPR004839">
    <property type="entry name" value="Aminotransferase_I/II_large"/>
</dbReference>
<dbReference type="Gene3D" id="3.40.640.10">
    <property type="entry name" value="Type I PLP-dependent aspartate aminotransferase-like (Major domain)"/>
    <property type="match status" value="1"/>
</dbReference>
<evidence type="ECO:0000256" key="4">
    <source>
        <dbReference type="ARBA" id="ARBA00023125"/>
    </source>
</evidence>
<evidence type="ECO:0000313" key="8">
    <source>
        <dbReference type="Proteomes" id="UP000031521"/>
    </source>
</evidence>
<dbReference type="InterPro" id="IPR000524">
    <property type="entry name" value="Tscrpt_reg_HTH_GntR"/>
</dbReference>
<dbReference type="SMART" id="SM00345">
    <property type="entry name" value="HTH_GNTR"/>
    <property type="match status" value="1"/>
</dbReference>
<comment type="similarity">
    <text evidence="1">In the C-terminal section; belongs to the class-I pyridoxal-phosphate-dependent aminotransferase family.</text>
</comment>
<dbReference type="STRING" id="1208324.P73_3917"/>
<name>A0A0B5E8J0_9RHOB</name>
<sequence>MTEKQPIPEDEILTLLAERLQGQPLTALGDFMSRAILDKDLAAGTRLPTVRAIARQLGVSPASVSVIWTQLRERGLIQTNRRGGSFVASDRTSEFPNLDVWSTMDLAYGVPDSALQPSLAPAFAAVLEQRPRSRRNTSRKGLSAPLRDAVERDWPFPAEAFVAVGGHNEGTMLAVEAAAPRNSLVVIEEPTSPRILSILGILGLRSLPVRCDGEGPLPAALSAALAQHPAAVILQPRAQIPTGRSIPADRLRELAEVLARAEHPVVVVEDDHMGPVATSPDLSVGAFYSGEILHVRGYCKSYGVDLRTCVIGGSQRLIDRVQALRVHGISATSEILQNALAWLIRDPATGRVIETARRRYEARRLSLAQELARRGLEATGQDGMLLCLKVRDEASAVLSLAQNGLVVGFGSKCFSGHGAQSGFVRLATSLLPDSRAQIVQLADIMASALEREGVPEPD</sequence>
<dbReference type="InterPro" id="IPR015424">
    <property type="entry name" value="PyrdxlP-dep_Trfase"/>
</dbReference>
<evidence type="ECO:0000313" key="7">
    <source>
        <dbReference type="EMBL" id="AJE48632.1"/>
    </source>
</evidence>
<keyword evidence="8" id="KW-1185">Reference proteome</keyword>
<keyword evidence="4" id="KW-0238">DNA-binding</keyword>
<dbReference type="CDD" id="cd00609">
    <property type="entry name" value="AAT_like"/>
    <property type="match status" value="1"/>
</dbReference>
<dbReference type="HOGENOM" id="CLU_017584_2_0_5"/>
<organism evidence="7 8">
    <name type="scientific">Celeribacter indicus</name>
    <dbReference type="NCBI Taxonomy" id="1208324"/>
    <lineage>
        <taxon>Bacteria</taxon>
        <taxon>Pseudomonadati</taxon>
        <taxon>Pseudomonadota</taxon>
        <taxon>Alphaproteobacteria</taxon>
        <taxon>Rhodobacterales</taxon>
        <taxon>Roseobacteraceae</taxon>
        <taxon>Celeribacter</taxon>
    </lineage>
</organism>
<keyword evidence="2" id="KW-0663">Pyridoxal phosphate</keyword>
<feature type="domain" description="HTH gntR-type" evidence="6">
    <location>
        <begin position="22"/>
        <end position="90"/>
    </location>
</feature>
<dbReference type="PANTHER" id="PTHR46577">
    <property type="entry name" value="HTH-TYPE TRANSCRIPTIONAL REGULATORY PROTEIN GABR"/>
    <property type="match status" value="1"/>
</dbReference>
<dbReference type="Pfam" id="PF00155">
    <property type="entry name" value="Aminotran_1_2"/>
    <property type="match status" value="1"/>
</dbReference>
<evidence type="ECO:0000256" key="2">
    <source>
        <dbReference type="ARBA" id="ARBA00022898"/>
    </source>
</evidence>
<dbReference type="InterPro" id="IPR015421">
    <property type="entry name" value="PyrdxlP-dep_Trfase_major"/>
</dbReference>
<dbReference type="GO" id="GO:0030170">
    <property type="term" value="F:pyridoxal phosphate binding"/>
    <property type="evidence" value="ECO:0007669"/>
    <property type="project" value="InterPro"/>
</dbReference>
<evidence type="ECO:0000256" key="1">
    <source>
        <dbReference type="ARBA" id="ARBA00005384"/>
    </source>
</evidence>
<dbReference type="PROSITE" id="PS50949">
    <property type="entry name" value="HTH_GNTR"/>
    <property type="match status" value="1"/>
</dbReference>
<dbReference type="InterPro" id="IPR036390">
    <property type="entry name" value="WH_DNA-bd_sf"/>
</dbReference>
<dbReference type="EMBL" id="CP004393">
    <property type="protein sequence ID" value="AJE48632.1"/>
    <property type="molecule type" value="Genomic_DNA"/>
</dbReference>
<proteinExistence type="inferred from homology"/>
<dbReference type="GO" id="GO:0003677">
    <property type="term" value="F:DNA binding"/>
    <property type="evidence" value="ECO:0007669"/>
    <property type="project" value="UniProtKB-KW"/>
</dbReference>
<accession>A0A0B5E8J0</accession>
<keyword evidence="5" id="KW-0804">Transcription</keyword>